<evidence type="ECO:0000256" key="2">
    <source>
        <dbReference type="SAM" id="MobiDB-lite"/>
    </source>
</evidence>
<keyword evidence="3" id="KW-0732">Signal</keyword>
<evidence type="ECO:0000256" key="3">
    <source>
        <dbReference type="SAM" id="SignalP"/>
    </source>
</evidence>
<feature type="chain" id="PRO_5035190022" description="DUF4168 domain-containing protein" evidence="3">
    <location>
        <begin position="22"/>
        <end position="155"/>
    </location>
</feature>
<keyword evidence="1" id="KW-0175">Coiled coil</keyword>
<sequence length="155" mass="17613">MKISNLFLACITTIAVYTAEAQTPPPGNPSTQTTQVVQPPKAPPTQRAVHQLEALQERIDLSQDQVISLNSVLLAENIALDSLQEHPSGDQKLDGKARYDIFHEADVRIYSFLNDSQQYQYVIWKQEQRMKNLEKRNQTMQAALDSLSRQQPQNH</sequence>
<dbReference type="RefSeq" id="WP_188936358.1">
    <property type="nucleotide sequence ID" value="NZ_BMJC01000005.1"/>
</dbReference>
<reference evidence="4" key="1">
    <citation type="journal article" date="2014" name="Int. J. Syst. Evol. Microbiol.">
        <title>Complete genome sequence of Corynebacterium casei LMG S-19264T (=DSM 44701T), isolated from a smear-ripened cheese.</title>
        <authorList>
            <consortium name="US DOE Joint Genome Institute (JGI-PGF)"/>
            <person name="Walter F."/>
            <person name="Albersmeier A."/>
            <person name="Kalinowski J."/>
            <person name="Ruckert C."/>
        </authorList>
    </citation>
    <scope>NUCLEOTIDE SEQUENCE</scope>
    <source>
        <strain evidence="4">CGMCC 1.15448</strain>
    </source>
</reference>
<protein>
    <recommendedName>
        <fullName evidence="6">DUF4168 domain-containing protein</fullName>
    </recommendedName>
</protein>
<name>A0A8J2XVC5_9BACT</name>
<evidence type="ECO:0000313" key="4">
    <source>
        <dbReference type="EMBL" id="GGB17451.1"/>
    </source>
</evidence>
<feature type="coiled-coil region" evidence="1">
    <location>
        <begin position="123"/>
        <end position="150"/>
    </location>
</feature>
<comment type="caution">
    <text evidence="4">The sequence shown here is derived from an EMBL/GenBank/DDBJ whole genome shotgun (WGS) entry which is preliminary data.</text>
</comment>
<organism evidence="4 5">
    <name type="scientific">Puia dinghuensis</name>
    <dbReference type="NCBI Taxonomy" id="1792502"/>
    <lineage>
        <taxon>Bacteria</taxon>
        <taxon>Pseudomonadati</taxon>
        <taxon>Bacteroidota</taxon>
        <taxon>Chitinophagia</taxon>
        <taxon>Chitinophagales</taxon>
        <taxon>Chitinophagaceae</taxon>
        <taxon>Puia</taxon>
    </lineage>
</organism>
<gene>
    <name evidence="4" type="ORF">GCM10011511_46550</name>
</gene>
<feature type="coiled-coil region" evidence="1">
    <location>
        <begin position="45"/>
        <end position="72"/>
    </location>
</feature>
<evidence type="ECO:0000256" key="1">
    <source>
        <dbReference type="SAM" id="Coils"/>
    </source>
</evidence>
<dbReference type="AlphaFoldDB" id="A0A8J2XVC5"/>
<evidence type="ECO:0008006" key="6">
    <source>
        <dbReference type="Google" id="ProtNLM"/>
    </source>
</evidence>
<feature type="signal peptide" evidence="3">
    <location>
        <begin position="1"/>
        <end position="21"/>
    </location>
</feature>
<feature type="region of interest" description="Disordered" evidence="2">
    <location>
        <begin position="22"/>
        <end position="43"/>
    </location>
</feature>
<keyword evidence="5" id="KW-1185">Reference proteome</keyword>
<dbReference type="Proteomes" id="UP000607559">
    <property type="component" value="Unassembled WGS sequence"/>
</dbReference>
<accession>A0A8J2XVC5</accession>
<proteinExistence type="predicted"/>
<reference evidence="4" key="2">
    <citation type="submission" date="2020-09" db="EMBL/GenBank/DDBJ databases">
        <authorList>
            <person name="Sun Q."/>
            <person name="Zhou Y."/>
        </authorList>
    </citation>
    <scope>NUCLEOTIDE SEQUENCE</scope>
    <source>
        <strain evidence="4">CGMCC 1.15448</strain>
    </source>
</reference>
<dbReference type="EMBL" id="BMJC01000005">
    <property type="protein sequence ID" value="GGB17451.1"/>
    <property type="molecule type" value="Genomic_DNA"/>
</dbReference>
<evidence type="ECO:0000313" key="5">
    <source>
        <dbReference type="Proteomes" id="UP000607559"/>
    </source>
</evidence>